<keyword evidence="3" id="KW-1185">Reference proteome</keyword>
<dbReference type="Pfam" id="PF00480">
    <property type="entry name" value="ROK"/>
    <property type="match status" value="1"/>
</dbReference>
<proteinExistence type="inferred from homology"/>
<dbReference type="InterPro" id="IPR000600">
    <property type="entry name" value="ROK"/>
</dbReference>
<dbReference type="PANTHER" id="PTHR18964:SF149">
    <property type="entry name" value="BIFUNCTIONAL UDP-N-ACETYLGLUCOSAMINE 2-EPIMERASE_N-ACETYLMANNOSAMINE KINASE"/>
    <property type="match status" value="1"/>
</dbReference>
<keyword evidence="2" id="KW-0808">Transferase</keyword>
<dbReference type="InterPro" id="IPR036388">
    <property type="entry name" value="WH-like_DNA-bd_sf"/>
</dbReference>
<name>A0ABU0JKS5_9HYPH</name>
<comment type="similarity">
    <text evidence="1">Belongs to the ROK (NagC/XylR) family.</text>
</comment>
<evidence type="ECO:0000313" key="3">
    <source>
        <dbReference type="Proteomes" id="UP001242480"/>
    </source>
</evidence>
<sequence length="422" mass="44677">MALSGINLEHAKTRNRRVVFEAIRRHGPLSRADVARLTGLTTQTVSNISAELGKVGLIRASGKRSGGRGQPPLDFEVDPSGGYSIGVHVDQEHVSGVLVDIAGQPVRDVRLPVGRQEPEALLPVIERAIADLAGTPALPVSGKLWGAGVVMPGIFHSGRLGRGDAVGLAGWSSYPVEQTLTERLRMPIFVENDATTAAIGERLYGVGRAMRNFLFIFFGLGIGCGIIIEGEPYRGSHGLAGELAHVIVSPGGRPCPCGNRGCLERYASIYSGYEALFPAPNELAAATMDKLQAAIESGNPQALRWLEDAAYYLRIAIAGIENMFDLDALVMGGPIAEPILDALILRLEPLLPSVNGILPRQGERIVKSQLLSDGPALGASALPVSNMLFTGQNAPRPSEALPDYGVPSAYLLFGNPLDGFSA</sequence>
<dbReference type="Gene3D" id="1.10.10.10">
    <property type="entry name" value="Winged helix-like DNA-binding domain superfamily/Winged helix DNA-binding domain"/>
    <property type="match status" value="1"/>
</dbReference>
<evidence type="ECO:0000313" key="2">
    <source>
        <dbReference type="EMBL" id="MDQ0474061.1"/>
    </source>
</evidence>
<dbReference type="InterPro" id="IPR043129">
    <property type="entry name" value="ATPase_NBD"/>
</dbReference>
<keyword evidence="2" id="KW-0418">Kinase</keyword>
<protein>
    <submittedName>
        <fullName evidence="2">NBD/HSP70 family sugar kinase</fullName>
    </submittedName>
</protein>
<gene>
    <name evidence="2" type="ORF">QO011_007100</name>
</gene>
<dbReference type="SUPFAM" id="SSF53067">
    <property type="entry name" value="Actin-like ATPase domain"/>
    <property type="match status" value="1"/>
</dbReference>
<dbReference type="RefSeq" id="WP_307283064.1">
    <property type="nucleotide sequence ID" value="NZ_JAUSVX010000020.1"/>
</dbReference>
<reference evidence="2 3" key="1">
    <citation type="submission" date="2023-07" db="EMBL/GenBank/DDBJ databases">
        <title>Genomic Encyclopedia of Type Strains, Phase IV (KMG-IV): sequencing the most valuable type-strain genomes for metagenomic binning, comparative biology and taxonomic classification.</title>
        <authorList>
            <person name="Goeker M."/>
        </authorList>
    </citation>
    <scope>NUCLEOTIDE SEQUENCE [LARGE SCALE GENOMIC DNA]</scope>
    <source>
        <strain evidence="2 3">DSM 19619</strain>
    </source>
</reference>
<dbReference type="Gene3D" id="3.30.420.40">
    <property type="match status" value="2"/>
</dbReference>
<dbReference type="EMBL" id="JAUSVX010000020">
    <property type="protein sequence ID" value="MDQ0474061.1"/>
    <property type="molecule type" value="Genomic_DNA"/>
</dbReference>
<evidence type="ECO:0000256" key="1">
    <source>
        <dbReference type="ARBA" id="ARBA00006479"/>
    </source>
</evidence>
<dbReference type="Proteomes" id="UP001242480">
    <property type="component" value="Unassembled WGS sequence"/>
</dbReference>
<dbReference type="SUPFAM" id="SSF46785">
    <property type="entry name" value="Winged helix' DNA-binding domain"/>
    <property type="match status" value="1"/>
</dbReference>
<dbReference type="InterPro" id="IPR036390">
    <property type="entry name" value="WH_DNA-bd_sf"/>
</dbReference>
<dbReference type="GO" id="GO:0016301">
    <property type="term" value="F:kinase activity"/>
    <property type="evidence" value="ECO:0007669"/>
    <property type="project" value="UniProtKB-KW"/>
</dbReference>
<organism evidence="2 3">
    <name type="scientific">Labrys wisconsinensis</name>
    <dbReference type="NCBI Taxonomy" id="425677"/>
    <lineage>
        <taxon>Bacteria</taxon>
        <taxon>Pseudomonadati</taxon>
        <taxon>Pseudomonadota</taxon>
        <taxon>Alphaproteobacteria</taxon>
        <taxon>Hyphomicrobiales</taxon>
        <taxon>Xanthobacteraceae</taxon>
        <taxon>Labrys</taxon>
    </lineage>
</organism>
<comment type="caution">
    <text evidence="2">The sequence shown here is derived from an EMBL/GenBank/DDBJ whole genome shotgun (WGS) entry which is preliminary data.</text>
</comment>
<dbReference type="PANTHER" id="PTHR18964">
    <property type="entry name" value="ROK (REPRESSOR, ORF, KINASE) FAMILY"/>
    <property type="match status" value="1"/>
</dbReference>
<accession>A0ABU0JKS5</accession>